<dbReference type="OrthoDB" id="16820at2759"/>
<dbReference type="Gene3D" id="3.50.50.60">
    <property type="entry name" value="FAD/NAD(P)-binding domain"/>
    <property type="match status" value="1"/>
</dbReference>
<evidence type="ECO:0000256" key="1">
    <source>
        <dbReference type="ARBA" id="ARBA00001974"/>
    </source>
</evidence>
<evidence type="ECO:0000313" key="9">
    <source>
        <dbReference type="EMBL" id="OGM47644.1"/>
    </source>
</evidence>
<evidence type="ECO:0000256" key="5">
    <source>
        <dbReference type="ARBA" id="ARBA00023002"/>
    </source>
</evidence>
<keyword evidence="3" id="KW-0285">Flavoprotein</keyword>
<protein>
    <recommendedName>
        <fullName evidence="11">FAD-binding domain-containing protein</fullName>
    </recommendedName>
</protein>
<keyword evidence="5" id="KW-0560">Oxidoreductase</keyword>
<evidence type="ECO:0000256" key="3">
    <source>
        <dbReference type="ARBA" id="ARBA00022630"/>
    </source>
</evidence>
<dbReference type="PANTHER" id="PTHR13789">
    <property type="entry name" value="MONOOXYGENASE"/>
    <property type="match status" value="1"/>
</dbReference>
<reference evidence="9 10" key="1">
    <citation type="journal article" date="2016" name="Genome Biol. Evol.">
        <title>Draft genome sequence of an aflatoxigenic Aspergillus species, A. bombycis.</title>
        <authorList>
            <person name="Moore G.G."/>
            <person name="Mack B.M."/>
            <person name="Beltz S.B."/>
            <person name="Gilbert M.K."/>
        </authorList>
    </citation>
    <scope>NUCLEOTIDE SEQUENCE [LARGE SCALE GENOMIC DNA]</scope>
    <source>
        <strain evidence="10">NRRL 26010</strain>
    </source>
</reference>
<dbReference type="Pfam" id="PF01494">
    <property type="entry name" value="FAD_binding_3"/>
    <property type="match status" value="1"/>
</dbReference>
<dbReference type="STRING" id="109264.A0A1F8A7E8"/>
<evidence type="ECO:0008006" key="11">
    <source>
        <dbReference type="Google" id="ProtNLM"/>
    </source>
</evidence>
<dbReference type="Pfam" id="PF00890">
    <property type="entry name" value="FAD_binding_2"/>
    <property type="match status" value="1"/>
</dbReference>
<accession>A0A1F8A7E8</accession>
<comment type="similarity">
    <text evidence="2">Belongs to the paxM FAD-dependent monooxygenase family.</text>
</comment>
<name>A0A1F8A7E8_9EURO</name>
<dbReference type="Proteomes" id="UP000179179">
    <property type="component" value="Unassembled WGS sequence"/>
</dbReference>
<dbReference type="RefSeq" id="XP_022391361.1">
    <property type="nucleotide sequence ID" value="XM_022531441.1"/>
</dbReference>
<evidence type="ECO:0000259" key="7">
    <source>
        <dbReference type="Pfam" id="PF00890"/>
    </source>
</evidence>
<evidence type="ECO:0000259" key="8">
    <source>
        <dbReference type="Pfam" id="PF01494"/>
    </source>
</evidence>
<dbReference type="InterPro" id="IPR002938">
    <property type="entry name" value="FAD-bd"/>
</dbReference>
<evidence type="ECO:0000256" key="4">
    <source>
        <dbReference type="ARBA" id="ARBA00022827"/>
    </source>
</evidence>
<proteinExistence type="inferred from homology"/>
<dbReference type="SUPFAM" id="SSF51905">
    <property type="entry name" value="FAD/NAD(P)-binding domain"/>
    <property type="match status" value="1"/>
</dbReference>
<dbReference type="GeneID" id="34447701"/>
<gene>
    <name evidence="9" type="ORF">ABOM_004311</name>
</gene>
<comment type="caution">
    <text evidence="9">The sequence shown here is derived from an EMBL/GenBank/DDBJ whole genome shotgun (WGS) entry which is preliminary data.</text>
</comment>
<dbReference type="GO" id="GO:0004497">
    <property type="term" value="F:monooxygenase activity"/>
    <property type="evidence" value="ECO:0007669"/>
    <property type="project" value="UniProtKB-KW"/>
</dbReference>
<dbReference type="PANTHER" id="PTHR13789:SF315">
    <property type="entry name" value="FAD-DEPENDENT MONOOXYGENASE MDPD"/>
    <property type="match status" value="1"/>
</dbReference>
<dbReference type="AlphaFoldDB" id="A0A1F8A7E8"/>
<dbReference type="InterPro" id="IPR036188">
    <property type="entry name" value="FAD/NAD-bd_sf"/>
</dbReference>
<keyword evidence="10" id="KW-1185">Reference proteome</keyword>
<sequence length="490" mass="53674">MAGSTIDGVERLANNGISMIVIGAGVAGLQTALECWRKGCEVVVLERAPELSSLGDFFTITPSALTTLKCYPSMHADYHSCVYDCSLHVYTPAGVPLISRVPEWKQPGVVTTAPDVDISFLNRRSTFAKMQLEQVKRLGIPIHWNETVISVHEDDSSVTVVTASGKEFTGDICVGANGIGSKIPGFHAGPDVAVQDSGYAVARVAFPRSAIKDGSPASTLLRTTDSHPEFRVYVGQDIHLILFLTVDWLAFVLTHPDLDDAQESWANLNQPADLIPYLEQAADQWDPAVLDFVRSAPSEVVDWKLRWRDSTEQWTSDRGRLIRVGDAAHAFLPSAGNGAVQALEDAVSLAECLQIGGRSGLTKATKVHNKLRFERVSILQQTGFVNRDELHTANISAIAANSENAFLGFFKIGRWVWNHNPEEYARQNYDACLAHLETGIPFNSSNTPPGHVYRPWSLESENPTHSGGPQVISERKWRLECIEMGGNCIS</sequence>
<dbReference type="InterPro" id="IPR003953">
    <property type="entry name" value="FAD-dep_OxRdtase_2_FAD-bd"/>
</dbReference>
<evidence type="ECO:0000313" key="10">
    <source>
        <dbReference type="Proteomes" id="UP000179179"/>
    </source>
</evidence>
<organism evidence="9 10">
    <name type="scientific">Aspergillus bombycis</name>
    <dbReference type="NCBI Taxonomy" id="109264"/>
    <lineage>
        <taxon>Eukaryota</taxon>
        <taxon>Fungi</taxon>
        <taxon>Dikarya</taxon>
        <taxon>Ascomycota</taxon>
        <taxon>Pezizomycotina</taxon>
        <taxon>Eurotiomycetes</taxon>
        <taxon>Eurotiomycetidae</taxon>
        <taxon>Eurotiales</taxon>
        <taxon>Aspergillaceae</taxon>
        <taxon>Aspergillus</taxon>
    </lineage>
</organism>
<evidence type="ECO:0000256" key="2">
    <source>
        <dbReference type="ARBA" id="ARBA00007992"/>
    </source>
</evidence>
<comment type="cofactor">
    <cofactor evidence="1">
        <name>FAD</name>
        <dbReference type="ChEBI" id="CHEBI:57692"/>
    </cofactor>
</comment>
<dbReference type="PRINTS" id="PR00420">
    <property type="entry name" value="RNGMNOXGNASE"/>
</dbReference>
<dbReference type="InterPro" id="IPR050493">
    <property type="entry name" value="FAD-dep_Monooxygenase_BioMet"/>
</dbReference>
<dbReference type="GO" id="GO:0071949">
    <property type="term" value="F:FAD binding"/>
    <property type="evidence" value="ECO:0007669"/>
    <property type="project" value="InterPro"/>
</dbReference>
<feature type="domain" description="FAD-binding" evidence="8">
    <location>
        <begin position="130"/>
        <end position="353"/>
    </location>
</feature>
<feature type="domain" description="FAD-dependent oxidoreductase 2 FAD-binding" evidence="7">
    <location>
        <begin position="19"/>
        <end position="52"/>
    </location>
</feature>
<keyword evidence="6" id="KW-0503">Monooxygenase</keyword>
<keyword evidence="4" id="KW-0274">FAD</keyword>
<evidence type="ECO:0000256" key="6">
    <source>
        <dbReference type="ARBA" id="ARBA00023033"/>
    </source>
</evidence>
<dbReference type="EMBL" id="LYCR01000021">
    <property type="protein sequence ID" value="OGM47644.1"/>
    <property type="molecule type" value="Genomic_DNA"/>
</dbReference>